<gene>
    <name evidence="2" type="ORF">SAMN05421833_101113</name>
</gene>
<keyword evidence="1" id="KW-0812">Transmembrane</keyword>
<keyword evidence="1" id="KW-1133">Transmembrane helix</keyword>
<accession>A0A1N6QTB3</accession>
<dbReference type="EMBL" id="FTNI01000001">
    <property type="protein sequence ID" value="SIQ19831.1"/>
    <property type="molecule type" value="Genomic_DNA"/>
</dbReference>
<evidence type="ECO:0000313" key="2">
    <source>
        <dbReference type="EMBL" id="SIQ19831.1"/>
    </source>
</evidence>
<dbReference type="STRING" id="58117.SAMN05421833_101113"/>
<organism evidence="2 3">
    <name type="scientific">Microbispora rosea</name>
    <dbReference type="NCBI Taxonomy" id="58117"/>
    <lineage>
        <taxon>Bacteria</taxon>
        <taxon>Bacillati</taxon>
        <taxon>Actinomycetota</taxon>
        <taxon>Actinomycetes</taxon>
        <taxon>Streptosporangiales</taxon>
        <taxon>Streptosporangiaceae</taxon>
        <taxon>Microbispora</taxon>
    </lineage>
</organism>
<feature type="transmembrane region" description="Helical" evidence="1">
    <location>
        <begin position="228"/>
        <end position="249"/>
    </location>
</feature>
<feature type="transmembrane region" description="Helical" evidence="1">
    <location>
        <begin position="148"/>
        <end position="168"/>
    </location>
</feature>
<feature type="transmembrane region" description="Helical" evidence="1">
    <location>
        <begin position="17"/>
        <end position="36"/>
    </location>
</feature>
<dbReference type="OrthoDB" id="3294220at2"/>
<name>A0A1N6QTB3_9ACTN</name>
<protein>
    <recommendedName>
        <fullName evidence="4">ABC-2 family transporter protein</fullName>
    </recommendedName>
</protein>
<evidence type="ECO:0000256" key="1">
    <source>
        <dbReference type="SAM" id="Phobius"/>
    </source>
</evidence>
<dbReference type="RefSeq" id="WP_076431867.1">
    <property type="nucleotide sequence ID" value="NZ_FTNI01000001.1"/>
</dbReference>
<reference evidence="3" key="1">
    <citation type="submission" date="2017-01" db="EMBL/GenBank/DDBJ databases">
        <authorList>
            <person name="Varghese N."/>
            <person name="Submissions S."/>
        </authorList>
    </citation>
    <scope>NUCLEOTIDE SEQUENCE [LARGE SCALE GENOMIC DNA]</scope>
    <source>
        <strain evidence="3">ATCC 12950</strain>
    </source>
</reference>
<dbReference type="Proteomes" id="UP000186096">
    <property type="component" value="Unassembled WGS sequence"/>
</dbReference>
<keyword evidence="1" id="KW-0472">Membrane</keyword>
<feature type="transmembrane region" description="Helical" evidence="1">
    <location>
        <begin position="175"/>
        <end position="195"/>
    </location>
</feature>
<proteinExistence type="predicted"/>
<feature type="transmembrane region" description="Helical" evidence="1">
    <location>
        <begin position="112"/>
        <end position="136"/>
    </location>
</feature>
<sequence>MRALAAEASKLASLPTVWIAMAAGVLVPSVIAAITASSTRSTITRGAATVAGADTGYQELAFGVVGAITLGVVAISSEYSTESAESGGGRQITTSLTAVPARLRFLLAKISAVAIAAAVLAIIASGTTMGVIHVVLGEHAPAMGADDVPRLAGVVCYWVYTALLAFGITVLTRHGVIPLAVLIANTSVVTVTYLLTKITPLANYLPDMAGVRMFIRRLADNTAEISPLTGGLVMTAWVAVLLVIAAVAFTRRDA</sequence>
<evidence type="ECO:0000313" key="3">
    <source>
        <dbReference type="Proteomes" id="UP000186096"/>
    </source>
</evidence>
<dbReference type="AlphaFoldDB" id="A0A1N6QTB3"/>
<evidence type="ECO:0008006" key="4">
    <source>
        <dbReference type="Google" id="ProtNLM"/>
    </source>
</evidence>
<keyword evidence="3" id="KW-1185">Reference proteome</keyword>